<reference evidence="1 2" key="1">
    <citation type="submission" date="2019-06" db="EMBL/GenBank/DDBJ databases">
        <title>Complete genome sequence of Antarcticibacterium flavum KCTC 52984T from an Antarctic marine sediment.</title>
        <authorList>
            <person name="Lee Y.M."/>
            <person name="Shin S.C."/>
        </authorList>
    </citation>
    <scope>NUCLEOTIDE SEQUENCE [LARGE SCALE GENOMIC DNA]</scope>
    <source>
        <strain evidence="1 2">KCTC 52984</strain>
    </source>
</reference>
<evidence type="ECO:0000313" key="1">
    <source>
        <dbReference type="EMBL" id="QCY70310.1"/>
    </source>
</evidence>
<proteinExistence type="predicted"/>
<organism evidence="1 2">
    <name type="scientific">Antarcticibacterium flavum</name>
    <dbReference type="NCBI Taxonomy" id="2058175"/>
    <lineage>
        <taxon>Bacteria</taxon>
        <taxon>Pseudomonadati</taxon>
        <taxon>Bacteroidota</taxon>
        <taxon>Flavobacteriia</taxon>
        <taxon>Flavobacteriales</taxon>
        <taxon>Flavobacteriaceae</taxon>
        <taxon>Antarcticibacterium</taxon>
    </lineage>
</organism>
<evidence type="ECO:0000313" key="2">
    <source>
        <dbReference type="Proteomes" id="UP000309016"/>
    </source>
</evidence>
<keyword evidence="2" id="KW-1185">Reference proteome</keyword>
<dbReference type="KEGG" id="afla:FHG64_13355"/>
<name>A0A5B7X4Y3_9FLAO</name>
<dbReference type="OrthoDB" id="1187639at2"/>
<dbReference type="Proteomes" id="UP000309016">
    <property type="component" value="Chromosome"/>
</dbReference>
<dbReference type="EMBL" id="CP040812">
    <property type="protein sequence ID" value="QCY70310.1"/>
    <property type="molecule type" value="Genomic_DNA"/>
</dbReference>
<sequence>MIKNYFSFSLFIILLFSPVFLMGQEQPELLKWFDNQIGTENTRLLNGTAYSDRHRTINEKNKLFGSATGKGSVLYDGQWFPDLQMRYNVFDDVLVVQLESGLGLNIIQLVKEKVERFNLNGTPFINIIPQNNAGVTGFHEVLWEDNNFKVLKKHALRLNEKRDREISYFEFEPIEGHYAFTYGDRNYILGSRNDLETIFPQYRSEIQNHYRSDRSILRSRPETFYTNLFRELSGLEDELRKMPQR</sequence>
<accession>A0A5B7X4Y3</accession>
<protein>
    <submittedName>
        <fullName evidence="1">Uncharacterized protein</fullName>
    </submittedName>
</protein>
<gene>
    <name evidence="1" type="ORF">FHG64_13355</name>
</gene>
<dbReference type="AlphaFoldDB" id="A0A5B7X4Y3"/>
<dbReference type="RefSeq" id="WP_139066872.1">
    <property type="nucleotide sequence ID" value="NZ_CP040812.1"/>
</dbReference>